<keyword evidence="7 15" id="KW-0378">Hydrolase</keyword>
<dbReference type="PROSITE" id="PS00903">
    <property type="entry name" value="CYT_DCMP_DEAMINASES_1"/>
    <property type="match status" value="1"/>
</dbReference>
<dbReference type="EMBL" id="QGDO01000011">
    <property type="protein sequence ID" value="PWJ34196.1"/>
    <property type="molecule type" value="Genomic_DNA"/>
</dbReference>
<name>A0A315YX97_SEDFL</name>
<evidence type="ECO:0000256" key="8">
    <source>
        <dbReference type="ARBA" id="ARBA00022833"/>
    </source>
</evidence>
<proteinExistence type="inferred from homology"/>
<dbReference type="InterPro" id="IPR006262">
    <property type="entry name" value="Cyt_deam_tetra"/>
</dbReference>
<evidence type="ECO:0000313" key="17">
    <source>
        <dbReference type="EMBL" id="PWJ34196.1"/>
    </source>
</evidence>
<feature type="active site" description="Proton donor" evidence="12">
    <location>
        <position position="76"/>
    </location>
</feature>
<dbReference type="PANTHER" id="PTHR11644:SF2">
    <property type="entry name" value="CYTIDINE DEAMINASE"/>
    <property type="match status" value="1"/>
</dbReference>
<evidence type="ECO:0000256" key="4">
    <source>
        <dbReference type="ARBA" id="ARBA00012783"/>
    </source>
</evidence>
<gene>
    <name evidence="17" type="ORF">BC781_111106</name>
</gene>
<dbReference type="InterPro" id="IPR016192">
    <property type="entry name" value="APOBEC/CMP_deaminase_Zn-bd"/>
</dbReference>
<dbReference type="NCBIfam" id="NF004064">
    <property type="entry name" value="PRK05578.1"/>
    <property type="match status" value="1"/>
</dbReference>
<evidence type="ECO:0000313" key="18">
    <source>
        <dbReference type="Proteomes" id="UP000245535"/>
    </source>
</evidence>
<dbReference type="Gene3D" id="3.40.140.10">
    <property type="entry name" value="Cytidine Deaminase, domain 2"/>
    <property type="match status" value="1"/>
</dbReference>
<keyword evidence="8 14" id="KW-0862">Zinc</keyword>
<dbReference type="CDD" id="cd01283">
    <property type="entry name" value="cytidine_deaminase"/>
    <property type="match status" value="1"/>
</dbReference>
<dbReference type="GO" id="GO:0072527">
    <property type="term" value="P:pyrimidine-containing compound metabolic process"/>
    <property type="evidence" value="ECO:0007669"/>
    <property type="project" value="UniProtKB-ARBA"/>
</dbReference>
<comment type="cofactor">
    <cofactor evidence="1 14 15">
        <name>Zn(2+)</name>
        <dbReference type="ChEBI" id="CHEBI:29105"/>
    </cofactor>
</comment>
<evidence type="ECO:0000256" key="5">
    <source>
        <dbReference type="ARBA" id="ARBA00018266"/>
    </source>
</evidence>
<feature type="binding site" evidence="14">
    <location>
        <position position="113"/>
    </location>
    <ligand>
        <name>Zn(2+)</name>
        <dbReference type="ChEBI" id="CHEBI:29105"/>
        <note>catalytic</note>
    </ligand>
</feature>
<evidence type="ECO:0000256" key="14">
    <source>
        <dbReference type="PIRSR" id="PIRSR606262-3"/>
    </source>
</evidence>
<dbReference type="Pfam" id="PF00383">
    <property type="entry name" value="dCMP_cyt_deam_1"/>
    <property type="match status" value="1"/>
</dbReference>
<comment type="catalytic activity">
    <reaction evidence="10 15">
        <text>2'-deoxycytidine + H2O + H(+) = 2'-deoxyuridine + NH4(+)</text>
        <dbReference type="Rhea" id="RHEA:13433"/>
        <dbReference type="ChEBI" id="CHEBI:15377"/>
        <dbReference type="ChEBI" id="CHEBI:15378"/>
        <dbReference type="ChEBI" id="CHEBI:15698"/>
        <dbReference type="ChEBI" id="CHEBI:16450"/>
        <dbReference type="ChEBI" id="CHEBI:28938"/>
        <dbReference type="EC" id="3.5.4.5"/>
    </reaction>
</comment>
<evidence type="ECO:0000256" key="9">
    <source>
        <dbReference type="ARBA" id="ARBA00032005"/>
    </source>
</evidence>
<dbReference type="PANTHER" id="PTHR11644">
    <property type="entry name" value="CYTIDINE DEAMINASE"/>
    <property type="match status" value="1"/>
</dbReference>
<comment type="function">
    <text evidence="2 15">This enzyme scavenges exogenous and endogenous cytidine and 2'-deoxycytidine for UMP synthesis.</text>
</comment>
<feature type="binding site" evidence="14">
    <location>
        <position position="74"/>
    </location>
    <ligand>
        <name>Zn(2+)</name>
        <dbReference type="ChEBI" id="CHEBI:29105"/>
        <note>catalytic</note>
    </ligand>
</feature>
<feature type="binding site" evidence="13">
    <location>
        <begin position="63"/>
        <end position="69"/>
    </location>
    <ligand>
        <name>substrate</name>
    </ligand>
</feature>
<dbReference type="OrthoDB" id="9795347at2"/>
<dbReference type="InterPro" id="IPR002125">
    <property type="entry name" value="CMP_dCMP_dom"/>
</dbReference>
<keyword evidence="6 14" id="KW-0479">Metal-binding</keyword>
<dbReference type="RefSeq" id="WP_109623051.1">
    <property type="nucleotide sequence ID" value="NZ_QGDO01000011.1"/>
</dbReference>
<comment type="catalytic activity">
    <reaction evidence="11 15">
        <text>cytidine + H2O + H(+) = uridine + NH4(+)</text>
        <dbReference type="Rhea" id="RHEA:16069"/>
        <dbReference type="ChEBI" id="CHEBI:15377"/>
        <dbReference type="ChEBI" id="CHEBI:15378"/>
        <dbReference type="ChEBI" id="CHEBI:16704"/>
        <dbReference type="ChEBI" id="CHEBI:17562"/>
        <dbReference type="ChEBI" id="CHEBI:28938"/>
        <dbReference type="EC" id="3.5.4.5"/>
    </reaction>
</comment>
<evidence type="ECO:0000256" key="11">
    <source>
        <dbReference type="ARBA" id="ARBA00049558"/>
    </source>
</evidence>
<dbReference type="PROSITE" id="PS51747">
    <property type="entry name" value="CYT_DCMP_DEAMINASES_2"/>
    <property type="match status" value="1"/>
</dbReference>
<reference evidence="17 18" key="1">
    <citation type="submission" date="2018-03" db="EMBL/GenBank/DDBJ databases">
        <title>Genomic Encyclopedia of Archaeal and Bacterial Type Strains, Phase II (KMG-II): from individual species to whole genera.</title>
        <authorList>
            <person name="Goeker M."/>
        </authorList>
    </citation>
    <scope>NUCLEOTIDE SEQUENCE [LARGE SCALE GENOMIC DNA]</scope>
    <source>
        <strain evidence="17 18">DSM 28229</strain>
    </source>
</reference>
<protein>
    <recommendedName>
        <fullName evidence="5 15">Cytidine deaminase</fullName>
        <ecNumber evidence="4 15">3.5.4.5</ecNumber>
    </recommendedName>
    <alternativeName>
        <fullName evidence="9 15">Cytidine aminohydrolase</fullName>
    </alternativeName>
</protein>
<dbReference type="GO" id="GO:0004126">
    <property type="term" value="F:cytidine deaminase activity"/>
    <property type="evidence" value="ECO:0007669"/>
    <property type="project" value="UniProtKB-UniRule"/>
</dbReference>
<sequence>MKKKIQLTTEIEVFETFSDLPLQFQNLMKAAEQISEKAYAPYSNFQVGAALQLENGEIVTGSNQENAAYPSGICAERSAIYWTGSNYPDQKITAIAVVGKPKDAQDFVATAPCGACRQAMFEYEMKQESPIPLLMIWENGEYYLFPSLGSLLPLHFDKSALTNK</sequence>
<dbReference type="InterPro" id="IPR016193">
    <property type="entry name" value="Cytidine_deaminase-like"/>
</dbReference>
<dbReference type="GO" id="GO:0005829">
    <property type="term" value="C:cytosol"/>
    <property type="evidence" value="ECO:0007669"/>
    <property type="project" value="TreeGrafter"/>
</dbReference>
<feature type="binding site" evidence="14">
    <location>
        <position position="116"/>
    </location>
    <ligand>
        <name>Zn(2+)</name>
        <dbReference type="ChEBI" id="CHEBI:29105"/>
        <note>catalytic</note>
    </ligand>
</feature>
<evidence type="ECO:0000256" key="1">
    <source>
        <dbReference type="ARBA" id="ARBA00001947"/>
    </source>
</evidence>
<accession>A0A315YX97</accession>
<dbReference type="GO" id="GO:0042802">
    <property type="term" value="F:identical protein binding"/>
    <property type="evidence" value="ECO:0007669"/>
    <property type="project" value="UniProtKB-ARBA"/>
</dbReference>
<evidence type="ECO:0000256" key="13">
    <source>
        <dbReference type="PIRSR" id="PIRSR606262-2"/>
    </source>
</evidence>
<evidence type="ECO:0000256" key="15">
    <source>
        <dbReference type="RuleBase" id="RU364006"/>
    </source>
</evidence>
<evidence type="ECO:0000259" key="16">
    <source>
        <dbReference type="PROSITE" id="PS51747"/>
    </source>
</evidence>
<evidence type="ECO:0000256" key="6">
    <source>
        <dbReference type="ARBA" id="ARBA00022723"/>
    </source>
</evidence>
<dbReference type="EC" id="3.5.4.5" evidence="4 15"/>
<evidence type="ECO:0000256" key="3">
    <source>
        <dbReference type="ARBA" id="ARBA00006576"/>
    </source>
</evidence>
<dbReference type="Proteomes" id="UP000245535">
    <property type="component" value="Unassembled WGS sequence"/>
</dbReference>
<dbReference type="GO" id="GO:0008270">
    <property type="term" value="F:zinc ion binding"/>
    <property type="evidence" value="ECO:0007669"/>
    <property type="project" value="UniProtKB-UniRule"/>
</dbReference>
<evidence type="ECO:0000256" key="2">
    <source>
        <dbReference type="ARBA" id="ARBA00003949"/>
    </source>
</evidence>
<dbReference type="InterPro" id="IPR050202">
    <property type="entry name" value="Cyt/Deoxycyt_deaminase"/>
</dbReference>
<evidence type="ECO:0000256" key="12">
    <source>
        <dbReference type="PIRSR" id="PIRSR606262-1"/>
    </source>
</evidence>
<evidence type="ECO:0000256" key="7">
    <source>
        <dbReference type="ARBA" id="ARBA00022801"/>
    </source>
</evidence>
<comment type="similarity">
    <text evidence="3 15">Belongs to the cytidine and deoxycytidylate deaminase family.</text>
</comment>
<organism evidence="17 18">
    <name type="scientific">Sediminitomix flava</name>
    <dbReference type="NCBI Taxonomy" id="379075"/>
    <lineage>
        <taxon>Bacteria</taxon>
        <taxon>Pseudomonadati</taxon>
        <taxon>Bacteroidota</taxon>
        <taxon>Cytophagia</taxon>
        <taxon>Cytophagales</taxon>
        <taxon>Flammeovirgaceae</taxon>
        <taxon>Sediminitomix</taxon>
    </lineage>
</organism>
<dbReference type="SUPFAM" id="SSF53927">
    <property type="entry name" value="Cytidine deaminase-like"/>
    <property type="match status" value="1"/>
</dbReference>
<dbReference type="NCBIfam" id="TIGR01354">
    <property type="entry name" value="cyt_deam_tetra"/>
    <property type="match status" value="1"/>
</dbReference>
<dbReference type="GO" id="GO:0055086">
    <property type="term" value="P:nucleobase-containing small molecule metabolic process"/>
    <property type="evidence" value="ECO:0007669"/>
    <property type="project" value="UniProtKB-ARBA"/>
</dbReference>
<comment type="caution">
    <text evidence="17">The sequence shown here is derived from an EMBL/GenBank/DDBJ whole genome shotgun (WGS) entry which is preliminary data.</text>
</comment>
<dbReference type="AlphaFoldDB" id="A0A315YX97"/>
<feature type="domain" description="CMP/dCMP-type deaminase" evidence="16">
    <location>
        <begin position="22"/>
        <end position="159"/>
    </location>
</feature>
<keyword evidence="18" id="KW-1185">Reference proteome</keyword>
<evidence type="ECO:0000256" key="10">
    <source>
        <dbReference type="ARBA" id="ARBA00049252"/>
    </source>
</evidence>